<protein>
    <submittedName>
        <fullName evidence="1">Uncharacterized protein</fullName>
    </submittedName>
</protein>
<comment type="caution">
    <text evidence="1">The sequence shown here is derived from an EMBL/GenBank/DDBJ whole genome shotgun (WGS) entry which is preliminary data.</text>
</comment>
<keyword evidence="2" id="KW-1185">Reference proteome</keyword>
<accession>A0ACC0N199</accession>
<evidence type="ECO:0000313" key="1">
    <source>
        <dbReference type="EMBL" id="KAI8546308.1"/>
    </source>
</evidence>
<reference evidence="1" key="1">
    <citation type="submission" date="2022-02" db="EMBL/GenBank/DDBJ databases">
        <title>Plant Genome Project.</title>
        <authorList>
            <person name="Zhang R.-G."/>
        </authorList>
    </citation>
    <scope>NUCLEOTIDE SEQUENCE</scope>
    <source>
        <strain evidence="1">AT1</strain>
    </source>
</reference>
<proteinExistence type="predicted"/>
<gene>
    <name evidence="1" type="ORF">RHMOL_Rhmol07G0106600</name>
</gene>
<name>A0ACC0N199_RHOML</name>
<evidence type="ECO:0000313" key="2">
    <source>
        <dbReference type="Proteomes" id="UP001062846"/>
    </source>
</evidence>
<dbReference type="Proteomes" id="UP001062846">
    <property type="component" value="Chromosome 7"/>
</dbReference>
<sequence>MEEALVLIPPKFTLFAKRERHAVNFSCSYLRNFFLVSFNFTQEAALVVMPQPKVYLIW</sequence>
<dbReference type="EMBL" id="CM046394">
    <property type="protein sequence ID" value="KAI8546308.1"/>
    <property type="molecule type" value="Genomic_DNA"/>
</dbReference>
<organism evidence="1 2">
    <name type="scientific">Rhododendron molle</name>
    <name type="common">Chinese azalea</name>
    <name type="synonym">Azalea mollis</name>
    <dbReference type="NCBI Taxonomy" id="49168"/>
    <lineage>
        <taxon>Eukaryota</taxon>
        <taxon>Viridiplantae</taxon>
        <taxon>Streptophyta</taxon>
        <taxon>Embryophyta</taxon>
        <taxon>Tracheophyta</taxon>
        <taxon>Spermatophyta</taxon>
        <taxon>Magnoliopsida</taxon>
        <taxon>eudicotyledons</taxon>
        <taxon>Gunneridae</taxon>
        <taxon>Pentapetalae</taxon>
        <taxon>asterids</taxon>
        <taxon>Ericales</taxon>
        <taxon>Ericaceae</taxon>
        <taxon>Ericoideae</taxon>
        <taxon>Rhodoreae</taxon>
        <taxon>Rhododendron</taxon>
    </lineage>
</organism>